<keyword evidence="1" id="KW-1133">Transmembrane helix</keyword>
<organism evidence="2 3">
    <name type="scientific">Algicella marina</name>
    <dbReference type="NCBI Taxonomy" id="2683284"/>
    <lineage>
        <taxon>Bacteria</taxon>
        <taxon>Pseudomonadati</taxon>
        <taxon>Pseudomonadota</taxon>
        <taxon>Alphaproteobacteria</taxon>
        <taxon>Rhodobacterales</taxon>
        <taxon>Paracoccaceae</taxon>
        <taxon>Algicella</taxon>
    </lineage>
</organism>
<keyword evidence="3" id="KW-1185">Reference proteome</keyword>
<dbReference type="AlphaFoldDB" id="A0A6P1SWJ8"/>
<gene>
    <name evidence="2" type="ORF">GO499_00980</name>
</gene>
<dbReference type="EMBL" id="CP046620">
    <property type="protein sequence ID" value="QHQ33851.1"/>
    <property type="molecule type" value="Genomic_DNA"/>
</dbReference>
<feature type="transmembrane region" description="Helical" evidence="1">
    <location>
        <begin position="55"/>
        <end position="76"/>
    </location>
</feature>
<accession>A0A6P1SWJ8</accession>
<dbReference type="KEGG" id="amaq:GO499_00980"/>
<proteinExistence type="predicted"/>
<keyword evidence="1" id="KW-0812">Transmembrane</keyword>
<evidence type="ECO:0000313" key="3">
    <source>
        <dbReference type="Proteomes" id="UP000464495"/>
    </source>
</evidence>
<dbReference type="RefSeq" id="WP_161860422.1">
    <property type="nucleotide sequence ID" value="NZ_CP046620.1"/>
</dbReference>
<reference evidence="2 3" key="1">
    <citation type="submission" date="2019-12" db="EMBL/GenBank/DDBJ databases">
        <title>Complete genome sequence of Algicella marina strain 9Alg 56(T) isolated from the red alga Tichocarpus crinitus.</title>
        <authorList>
            <person name="Kim S.-G."/>
            <person name="Nedashkovskaya O.I."/>
        </authorList>
    </citation>
    <scope>NUCLEOTIDE SEQUENCE [LARGE SCALE GENOMIC DNA]</scope>
    <source>
        <strain evidence="2 3">9Alg 56</strain>
    </source>
</reference>
<evidence type="ECO:0000313" key="2">
    <source>
        <dbReference type="EMBL" id="QHQ33851.1"/>
    </source>
</evidence>
<dbReference type="Proteomes" id="UP000464495">
    <property type="component" value="Chromosome"/>
</dbReference>
<name>A0A6P1SWJ8_9RHOB</name>
<protein>
    <recommendedName>
        <fullName evidence="4">DUF2946 domain-containing protein</fullName>
    </recommendedName>
</protein>
<evidence type="ECO:0000256" key="1">
    <source>
        <dbReference type="SAM" id="Phobius"/>
    </source>
</evidence>
<keyword evidence="1" id="KW-0472">Membrane</keyword>
<evidence type="ECO:0008006" key="4">
    <source>
        <dbReference type="Google" id="ProtNLM"/>
    </source>
</evidence>
<sequence length="163" mass="17560">MVHGRSIHHIAHLSSKAFVAIRPAAEKTVDPAPFPRHNFALKEMPDRMQALPTRLIALVTALLLAVFSVTSAIGMATAGPADDDLAIYIAAGVDLSDICGAPEDGHNHRCPFCRLVAHPPSNAPVRTTWRLLPPNLWESLADQRSRQLAARGTLTTRAPPALT</sequence>